<dbReference type="AlphaFoldDB" id="A0A9D0YVM6"/>
<evidence type="ECO:0000313" key="3">
    <source>
        <dbReference type="EMBL" id="HIQ62221.1"/>
    </source>
</evidence>
<reference evidence="3" key="2">
    <citation type="journal article" date="2021" name="PeerJ">
        <title>Extensive microbial diversity within the chicken gut microbiome revealed by metagenomics and culture.</title>
        <authorList>
            <person name="Gilroy R."/>
            <person name="Ravi A."/>
            <person name="Getino M."/>
            <person name="Pursley I."/>
            <person name="Horton D.L."/>
            <person name="Alikhan N.F."/>
            <person name="Baker D."/>
            <person name="Gharbi K."/>
            <person name="Hall N."/>
            <person name="Watson M."/>
            <person name="Adriaenssens E.M."/>
            <person name="Foster-Nyarko E."/>
            <person name="Jarju S."/>
            <person name="Secka A."/>
            <person name="Antonio M."/>
            <person name="Oren A."/>
            <person name="Chaudhuri R.R."/>
            <person name="La Ragione R."/>
            <person name="Hildebrand F."/>
            <person name="Pallen M.J."/>
        </authorList>
    </citation>
    <scope>NUCLEOTIDE SEQUENCE</scope>
    <source>
        <strain evidence="3">ChiHile30-977</strain>
    </source>
</reference>
<reference evidence="3" key="1">
    <citation type="submission" date="2020-10" db="EMBL/GenBank/DDBJ databases">
        <authorList>
            <person name="Gilroy R."/>
        </authorList>
    </citation>
    <scope>NUCLEOTIDE SEQUENCE</scope>
    <source>
        <strain evidence="3">ChiHile30-977</strain>
    </source>
</reference>
<dbReference type="Pfam" id="PF16112">
    <property type="entry name" value="DUF4830"/>
    <property type="match status" value="1"/>
</dbReference>
<feature type="signal peptide" evidence="1">
    <location>
        <begin position="1"/>
        <end position="20"/>
    </location>
</feature>
<feature type="chain" id="PRO_5038714142" evidence="1">
    <location>
        <begin position="21"/>
        <end position="388"/>
    </location>
</feature>
<name>A0A9D0YVM6_9FIRM</name>
<proteinExistence type="predicted"/>
<sequence length="388" mass="42600">MKRLLLCLAALCLLMAPALAEAPAASLTIAVVDESAQTPPLHVDDESFLRWLEPLLTADGPAVEPAPLMPAHHRLLVTFTAEDGSQAEYALWHDTLYEEATVTHPDGTTRAIDPAVPALLFDAVHDEASFAVPEAHRALLAESGWTAVYRVPQQSASLPEALEASRTDAAALYFTYADLFLQGGGYDITPFLGKTVTPHVYRVYERVNRIVWRPEDIRLLDENGEGGVMYDMQAVLLECGGQLIGAYLRAVSWDAADMMSLDRRGPIELLGDMSIRDYLLSKLPVTQEEEALAALTSEEVVRQYASVHDPRLTAIERVLATLSPLGTDSLFLPIEVRSSGETPLSVQPVDTAPGFYEVRLGDWTYYPEVALESPQTGWKIMSFYNTGL</sequence>
<feature type="domain" description="DUF4830" evidence="2">
    <location>
        <begin position="139"/>
        <end position="210"/>
    </location>
</feature>
<protein>
    <submittedName>
        <fullName evidence="3">DUF4830 domain-containing protein</fullName>
    </submittedName>
</protein>
<comment type="caution">
    <text evidence="3">The sequence shown here is derived from an EMBL/GenBank/DDBJ whole genome shotgun (WGS) entry which is preliminary data.</text>
</comment>
<evidence type="ECO:0000259" key="2">
    <source>
        <dbReference type="Pfam" id="PF16112"/>
    </source>
</evidence>
<evidence type="ECO:0000256" key="1">
    <source>
        <dbReference type="SAM" id="SignalP"/>
    </source>
</evidence>
<dbReference type="InterPro" id="IPR032257">
    <property type="entry name" value="DUF4830"/>
</dbReference>
<dbReference type="Proteomes" id="UP000886819">
    <property type="component" value="Unassembled WGS sequence"/>
</dbReference>
<keyword evidence="1" id="KW-0732">Signal</keyword>
<dbReference type="EMBL" id="DVFI01000017">
    <property type="protein sequence ID" value="HIQ62221.1"/>
    <property type="molecule type" value="Genomic_DNA"/>
</dbReference>
<accession>A0A9D0YVM6</accession>
<evidence type="ECO:0000313" key="4">
    <source>
        <dbReference type="Proteomes" id="UP000886819"/>
    </source>
</evidence>
<organism evidence="3 4">
    <name type="scientific">Candidatus Avichristensenella intestinipullorum</name>
    <dbReference type="NCBI Taxonomy" id="2840693"/>
    <lineage>
        <taxon>Bacteria</taxon>
        <taxon>Bacillati</taxon>
        <taxon>Bacillota</taxon>
        <taxon>Clostridia</taxon>
        <taxon>Candidatus Avichristensenella</taxon>
    </lineage>
</organism>
<gene>
    <name evidence="3" type="ORF">IAA66_01380</name>
</gene>